<dbReference type="Proteomes" id="UP001237011">
    <property type="component" value="Chromosome"/>
</dbReference>
<organism evidence="1 2">
    <name type="scientific">Mycoplasma seminis</name>
    <dbReference type="NCBI Taxonomy" id="512749"/>
    <lineage>
        <taxon>Bacteria</taxon>
        <taxon>Bacillati</taxon>
        <taxon>Mycoplasmatota</taxon>
        <taxon>Mollicutes</taxon>
        <taxon>Mycoplasmataceae</taxon>
        <taxon>Mycoplasma</taxon>
    </lineage>
</organism>
<sequence length="512" mass="60329">MQKYDLQDVFTPTSKSGGIFSFLDTEIARKNDTFVLKSFDDKKGKLIVTLTAHIKNFSAQRDFEIKFLTLDELNKINEEKQNETNRLNKLLASDLFDIFEFKRDIGYSDFNNIKERDIANKVLTSENVKIILTPNSFKKNFSNNSIEFTYKLQSTIDKFSTMTSTNTRTITFDKFLDPTKFIPYDIVTKESVLNYLNDKTNDYNKTLVNNAIPEKYRQKFNDTIKTKIFTEIMESQASWNKDVVKKYYQNVNGAASESEIEKLYVYLENTVKDFIDNITTIFGAGLKGPELSAWDIIEYGRRTARGTYLESVFMEFFGNVLKNENIFLNPIYNFISSWKSDLFSNNNQFEQLKNDAKKLITNHLEMICDFHINTVHWRYLVDGGHPKDKDKLDRNNAVFKWPHGGRKYLFGGGGWEDIFNNDRHYKTLLPQIEELANKYELSPEQKYSLKRIITESVETFYSFIDTYQKGFLHTVRLVTLSNYLLNIQNKSHLWWLFLFKHYRTRMLLHKFM</sequence>
<evidence type="ECO:0000313" key="2">
    <source>
        <dbReference type="Proteomes" id="UP001237011"/>
    </source>
</evidence>
<gene>
    <name evidence="1" type="ORF">Q8852_04250</name>
</gene>
<dbReference type="RefSeq" id="WP_305937933.1">
    <property type="nucleotide sequence ID" value="NZ_CP132191.1"/>
</dbReference>
<name>A0ABY9HB71_9MOLU</name>
<protein>
    <submittedName>
        <fullName evidence="1">Uncharacterized protein</fullName>
    </submittedName>
</protein>
<proteinExistence type="predicted"/>
<dbReference type="EMBL" id="CP132191">
    <property type="protein sequence ID" value="WLP85501.1"/>
    <property type="molecule type" value="Genomic_DNA"/>
</dbReference>
<keyword evidence="2" id="KW-1185">Reference proteome</keyword>
<accession>A0ABY9HB71</accession>
<reference evidence="1" key="1">
    <citation type="submission" date="2023-08" db="EMBL/GenBank/DDBJ databases">
        <title>Complete genome sequence of Mycoplasma seminis 2200.</title>
        <authorList>
            <person name="Spergser J."/>
        </authorList>
    </citation>
    <scope>NUCLEOTIDE SEQUENCE [LARGE SCALE GENOMIC DNA]</scope>
    <source>
        <strain evidence="1">2200</strain>
    </source>
</reference>
<evidence type="ECO:0000313" key="1">
    <source>
        <dbReference type="EMBL" id="WLP85501.1"/>
    </source>
</evidence>